<comment type="caution">
    <text evidence="1">The sequence shown here is derived from an EMBL/GenBank/DDBJ whole genome shotgun (WGS) entry which is preliminary data.</text>
</comment>
<evidence type="ECO:0000313" key="2">
    <source>
        <dbReference type="Proteomes" id="UP000295129"/>
    </source>
</evidence>
<dbReference type="GO" id="GO:0016301">
    <property type="term" value="F:kinase activity"/>
    <property type="evidence" value="ECO:0007669"/>
    <property type="project" value="UniProtKB-KW"/>
</dbReference>
<dbReference type="Proteomes" id="UP000295129">
    <property type="component" value="Unassembled WGS sequence"/>
</dbReference>
<keyword evidence="1" id="KW-0808">Transferase</keyword>
<dbReference type="EMBL" id="SNVV01000009">
    <property type="protein sequence ID" value="TDN50325.1"/>
    <property type="molecule type" value="Genomic_DNA"/>
</dbReference>
<dbReference type="InterPro" id="IPR027600">
    <property type="entry name" value="HprK-rel_A"/>
</dbReference>
<protein>
    <submittedName>
        <fullName evidence="1">Hpr(Ser) kinase/phosphatase</fullName>
    </submittedName>
</protein>
<accession>A0A4R6DY98</accession>
<dbReference type="OrthoDB" id="4544211at2"/>
<dbReference type="NCBIfam" id="TIGR04352">
    <property type="entry name" value="HprK_rel_A"/>
    <property type="match status" value="1"/>
</dbReference>
<dbReference type="AlphaFoldDB" id="A0A4R6DY98"/>
<organism evidence="1 2">
    <name type="scientific">Azoarcus indigens</name>
    <dbReference type="NCBI Taxonomy" id="29545"/>
    <lineage>
        <taxon>Bacteria</taxon>
        <taxon>Pseudomonadati</taxon>
        <taxon>Pseudomonadota</taxon>
        <taxon>Betaproteobacteria</taxon>
        <taxon>Rhodocyclales</taxon>
        <taxon>Zoogloeaceae</taxon>
        <taxon>Azoarcus</taxon>
    </lineage>
</organism>
<keyword evidence="1" id="KW-0418">Kinase</keyword>
<evidence type="ECO:0000313" key="1">
    <source>
        <dbReference type="EMBL" id="TDN50325.1"/>
    </source>
</evidence>
<name>A0A4R6DY98_9RHOO</name>
<sequence>MPARIDQPTPLNCPALPLSALTEAEIQERLENGGLALLTPPFRFRIRSNVAGLAATLRALYADFPLGSEQGFDDFTVTLRKARPFRPKVHFESDGGQPFEPLPLAQAFPMLEWGFNWCISSHCHNYMITHAAVIERNGCTIILPAPPGSGKSTLCALLVGHGWRLLSDELALLDPHTGLLTPIPRPISLKNASIGLIRQRYPDLQLGSLVKDTVKGTVGHFRPPSDSVARSGEPGTPTHVIFPHYRSGASTSSMPLSRGSAFMRMAQNTFNYDLLGQAGFAAMGELIARVTAYDFEYQDADDAIAHFDSLAGIA</sequence>
<gene>
    <name evidence="1" type="ORF">C7389_10914</name>
</gene>
<proteinExistence type="predicted"/>
<reference evidence="1 2" key="1">
    <citation type="submission" date="2019-03" db="EMBL/GenBank/DDBJ databases">
        <title>Genomic Encyclopedia of Type Strains, Phase IV (KMG-IV): sequencing the most valuable type-strain genomes for metagenomic binning, comparative biology and taxonomic classification.</title>
        <authorList>
            <person name="Goeker M."/>
        </authorList>
    </citation>
    <scope>NUCLEOTIDE SEQUENCE [LARGE SCALE GENOMIC DNA]</scope>
    <source>
        <strain evidence="1 2">DSM 12121</strain>
    </source>
</reference>
<dbReference type="InterPro" id="IPR027417">
    <property type="entry name" value="P-loop_NTPase"/>
</dbReference>
<dbReference type="Gene3D" id="3.40.50.300">
    <property type="entry name" value="P-loop containing nucleotide triphosphate hydrolases"/>
    <property type="match status" value="1"/>
</dbReference>
<dbReference type="SUPFAM" id="SSF53795">
    <property type="entry name" value="PEP carboxykinase-like"/>
    <property type="match status" value="1"/>
</dbReference>
<dbReference type="RefSeq" id="WP_133591483.1">
    <property type="nucleotide sequence ID" value="NZ_SNVV01000009.1"/>
</dbReference>
<keyword evidence="2" id="KW-1185">Reference proteome</keyword>